<feature type="region of interest" description="Disordered" evidence="2">
    <location>
        <begin position="910"/>
        <end position="950"/>
    </location>
</feature>
<feature type="compositionally biased region" description="Polar residues" evidence="2">
    <location>
        <begin position="853"/>
        <end position="864"/>
    </location>
</feature>
<proteinExistence type="predicted"/>
<name>A0A165BH68_9APHY</name>
<feature type="coiled-coil region" evidence="1">
    <location>
        <begin position="1021"/>
        <end position="1067"/>
    </location>
</feature>
<evidence type="ECO:0000256" key="1">
    <source>
        <dbReference type="SAM" id="Coils"/>
    </source>
</evidence>
<organism evidence="3 4">
    <name type="scientific">Laetiporus sulphureus 93-53</name>
    <dbReference type="NCBI Taxonomy" id="1314785"/>
    <lineage>
        <taxon>Eukaryota</taxon>
        <taxon>Fungi</taxon>
        <taxon>Dikarya</taxon>
        <taxon>Basidiomycota</taxon>
        <taxon>Agaricomycotina</taxon>
        <taxon>Agaricomycetes</taxon>
        <taxon>Polyporales</taxon>
        <taxon>Laetiporus</taxon>
    </lineage>
</organism>
<feature type="region of interest" description="Disordered" evidence="2">
    <location>
        <begin position="731"/>
        <end position="864"/>
    </location>
</feature>
<dbReference type="EMBL" id="KV427671">
    <property type="protein sequence ID" value="KZT01049.1"/>
    <property type="molecule type" value="Genomic_DNA"/>
</dbReference>
<feature type="compositionally biased region" description="Acidic residues" evidence="2">
    <location>
        <begin position="505"/>
        <end position="518"/>
    </location>
</feature>
<reference evidence="3 4" key="1">
    <citation type="journal article" date="2016" name="Mol. Biol. Evol.">
        <title>Comparative Genomics of Early-Diverging Mushroom-Forming Fungi Provides Insights into the Origins of Lignocellulose Decay Capabilities.</title>
        <authorList>
            <person name="Nagy L.G."/>
            <person name="Riley R."/>
            <person name="Tritt A."/>
            <person name="Adam C."/>
            <person name="Daum C."/>
            <person name="Floudas D."/>
            <person name="Sun H."/>
            <person name="Yadav J.S."/>
            <person name="Pangilinan J."/>
            <person name="Larsson K.H."/>
            <person name="Matsuura K."/>
            <person name="Barry K."/>
            <person name="Labutti K."/>
            <person name="Kuo R."/>
            <person name="Ohm R.A."/>
            <person name="Bhattacharya S.S."/>
            <person name="Shirouzu T."/>
            <person name="Yoshinaga Y."/>
            <person name="Martin F.M."/>
            <person name="Grigoriev I.V."/>
            <person name="Hibbett D.S."/>
        </authorList>
    </citation>
    <scope>NUCLEOTIDE SEQUENCE [LARGE SCALE GENOMIC DNA]</scope>
    <source>
        <strain evidence="3 4">93-53</strain>
    </source>
</reference>
<feature type="compositionally biased region" description="Basic and acidic residues" evidence="2">
    <location>
        <begin position="816"/>
        <end position="833"/>
    </location>
</feature>
<feature type="compositionally biased region" description="Basic residues" evidence="2">
    <location>
        <begin position="414"/>
        <end position="426"/>
    </location>
</feature>
<evidence type="ECO:0000313" key="4">
    <source>
        <dbReference type="Proteomes" id="UP000076871"/>
    </source>
</evidence>
<accession>A0A165BH68</accession>
<feature type="compositionally biased region" description="Low complexity" evidence="2">
    <location>
        <begin position="762"/>
        <end position="787"/>
    </location>
</feature>
<feature type="compositionally biased region" description="Polar residues" evidence="2">
    <location>
        <begin position="520"/>
        <end position="533"/>
    </location>
</feature>
<feature type="compositionally biased region" description="Polar residues" evidence="2">
    <location>
        <begin position="395"/>
        <end position="409"/>
    </location>
</feature>
<sequence>MTVHAFGSAGSPIVLSDDEDAAFVEYHLSEFDGRLDADTQGGAQDWETQWNERSYTNLVNDGMPGLAPSQKRKRKNTSQTVGQQRIESKARRSKRRKREREAAQMPEVVQAPLRPKYNRSKQRKAQMGPIPPVRSASPPLPATPYDPYGPPVSFPEIPFSFSASSSSYAGPPSKYMPMGAGSLPPTLPLNPSFFPHSFGMHDQPDSLSYQMPPPAPRYHPAPSTAYTQTSPLPLSPSLPDGFLPSLLDHSCIEYPLGSLLHDAPMAAPPRKPTIVKKSIGQTPAKGCEGEHGLYPLPPGSQLVSHPPDPLRTVVLKISPKKHRIPKFVVSWGKQFSETFRFDLDAKVGKALVEFPDAATAQAAFHSPRLSGDSKEHIFAWWYIPDLEEGEITEYDVSQQPSSAASQTGAPGQGGKKKNQNKRQGKKKAVDAVLQPPALSMQKLKEEEEALWVALFKSKSKPASPRSEVASRSPAPSVSYSIRGDDPDEWNDMVEMAYSDSSVDRDNEEEQAMDIELSDEGYQSQAQKLAQESALSDRFSDMKTEDGSSIASSRAASPQPMVISPITPTEALLPVAPLSATKSVSGTFDGEELVATKVSSPVSIPQPTVSTKATPAVSGSQPRVVTKAPSVLQASMAKDALSLASMSVTSHSVMSRRDKLAAQSCVSVENRQQTSADAASVPHDLPASKSKACARVPPGLTPTLLSSPVAVLFTAPAPPQSSDLPSVSFVPAVSHSSPDVSALQPLPPCPSHPPNTANSSVLSESRPLSGSASPSCSASSAVSDSQNAKASPIDNEPLIGPEQPNCPAPSKSSLSPRQREIKERIARLKAEPASRSRSVSPLLVVKSTEDSSDSHGMTSMTDAQKSVQALRRAVIRSRKNLADAPLGSAVIAAPLSGRASPTEAEVARSTWIGTSTTGNAASASGAGSSSAISPRDGSVPSRAASKSRSATPAFEVATKVMQSATMSAVTSSTAGGDTVNLDELAVVFITESIRTVEQPLPPQPPQPKAAPPMEDMTPAAKLMRLEQRIAEIKTLMAELSNARSELEKKNIRRKIREQRRVMDEADAASMASLPVASSARFSAAQTWKSRWPETPQDCNVLIISDSEDEHMDTDE</sequence>
<feature type="compositionally biased region" description="Low complexity" evidence="2">
    <location>
        <begin position="834"/>
        <end position="845"/>
    </location>
</feature>
<feature type="region of interest" description="Disordered" evidence="2">
    <location>
        <begin position="57"/>
        <end position="144"/>
    </location>
</feature>
<keyword evidence="1" id="KW-0175">Coiled coil</keyword>
<feature type="compositionally biased region" description="Low complexity" evidence="2">
    <location>
        <begin position="912"/>
        <end position="930"/>
    </location>
</feature>
<feature type="region of interest" description="Disordered" evidence="2">
    <location>
        <begin position="394"/>
        <end position="433"/>
    </location>
</feature>
<evidence type="ECO:0000256" key="2">
    <source>
        <dbReference type="SAM" id="MobiDB-lite"/>
    </source>
</evidence>
<dbReference type="GeneID" id="63819724"/>
<dbReference type="InParanoid" id="A0A165BH68"/>
<dbReference type="RefSeq" id="XP_040758789.1">
    <property type="nucleotide sequence ID" value="XM_040902693.1"/>
</dbReference>
<dbReference type="OrthoDB" id="2804702at2759"/>
<protein>
    <submittedName>
        <fullName evidence="3">Uncharacterized protein</fullName>
    </submittedName>
</protein>
<feature type="compositionally biased region" description="Polar residues" evidence="2">
    <location>
        <begin position="546"/>
        <end position="555"/>
    </location>
</feature>
<dbReference type="Proteomes" id="UP000076871">
    <property type="component" value="Unassembled WGS sequence"/>
</dbReference>
<dbReference type="AlphaFoldDB" id="A0A165BH68"/>
<keyword evidence="4" id="KW-1185">Reference proteome</keyword>
<feature type="region of interest" description="Disordered" evidence="2">
    <location>
        <begin position="462"/>
        <end position="555"/>
    </location>
</feature>
<evidence type="ECO:0000313" key="3">
    <source>
        <dbReference type="EMBL" id="KZT01049.1"/>
    </source>
</evidence>
<gene>
    <name evidence="3" type="ORF">LAESUDRAFT_497505</name>
</gene>